<feature type="compositionally biased region" description="Polar residues" evidence="1">
    <location>
        <begin position="219"/>
        <end position="262"/>
    </location>
</feature>
<evidence type="ECO:0000256" key="2">
    <source>
        <dbReference type="SAM" id="Phobius"/>
    </source>
</evidence>
<reference evidence="3 4" key="1">
    <citation type="submission" date="2020-07" db="EMBL/GenBank/DDBJ databases">
        <title>Metarhizium humberi genome.</title>
        <authorList>
            <person name="Lysoe E."/>
        </authorList>
    </citation>
    <scope>NUCLEOTIDE SEQUENCE [LARGE SCALE GENOMIC DNA]</scope>
    <source>
        <strain evidence="3 4">ESALQ1638</strain>
    </source>
</reference>
<comment type="caution">
    <text evidence="3">The sequence shown here is derived from an EMBL/GenBank/DDBJ whole genome shotgun (WGS) entry which is preliminary data.</text>
</comment>
<keyword evidence="2" id="KW-0472">Membrane</keyword>
<evidence type="ECO:0000313" key="3">
    <source>
        <dbReference type="EMBL" id="KAH0598898.1"/>
    </source>
</evidence>
<dbReference type="EMBL" id="JACEFI010000004">
    <property type="protein sequence ID" value="KAH0598898.1"/>
    <property type="molecule type" value="Genomic_DNA"/>
</dbReference>
<feature type="region of interest" description="Disordered" evidence="1">
    <location>
        <begin position="322"/>
        <end position="379"/>
    </location>
</feature>
<gene>
    <name evidence="3" type="ORF">MHUMG1_03010</name>
</gene>
<name>A0A9P8MEG9_9HYPO</name>
<evidence type="ECO:0000313" key="4">
    <source>
        <dbReference type="Proteomes" id="UP000764110"/>
    </source>
</evidence>
<organism evidence="3 4">
    <name type="scientific">Metarhizium humberi</name>
    <dbReference type="NCBI Taxonomy" id="2596975"/>
    <lineage>
        <taxon>Eukaryota</taxon>
        <taxon>Fungi</taxon>
        <taxon>Dikarya</taxon>
        <taxon>Ascomycota</taxon>
        <taxon>Pezizomycotina</taxon>
        <taxon>Sordariomycetes</taxon>
        <taxon>Hypocreomycetidae</taxon>
        <taxon>Hypocreales</taxon>
        <taxon>Clavicipitaceae</taxon>
        <taxon>Metarhizium</taxon>
    </lineage>
</organism>
<evidence type="ECO:0000256" key="1">
    <source>
        <dbReference type="SAM" id="MobiDB-lite"/>
    </source>
</evidence>
<dbReference type="Proteomes" id="UP000764110">
    <property type="component" value="Unassembled WGS sequence"/>
</dbReference>
<keyword evidence="2" id="KW-1133">Transmembrane helix</keyword>
<dbReference type="AlphaFoldDB" id="A0A9P8MEG9"/>
<proteinExistence type="predicted"/>
<evidence type="ECO:0008006" key="5">
    <source>
        <dbReference type="Google" id="ProtNLM"/>
    </source>
</evidence>
<accession>A0A9P8MEG9</accession>
<feature type="region of interest" description="Disordered" evidence="1">
    <location>
        <begin position="210"/>
        <end position="285"/>
    </location>
</feature>
<sequence length="379" mass="39518">MSPRAPILTMDGGIYLNFPSCIALVKNRAEAGNATQRAMAPYRRLLLSATLASIQFNVGDAWNRHFSLPRPTATLSHRAASALGKRLVHQTEMSTCGYQDGDPKKFRTAESGFNCRVDTVNGLWGFCPTTVIAATDCGLQGFCVDSHSCSGGCGNGDNSKLTTFTCAAPSETQKFCSFAALTFGVDQTYTYYACGGTPTTIHYLASPTAQATPTNTNNVSKTSGGSSKPASVNTSTAGSAQPSSWTMASRTTAQSSQANANTDLAAATSKSGSSSGGDSDGVKADSSPNTIGTITGGVIGGIAVLCIFGLAAIYLLRRSRSNRYNRSPSPNLPAPLESAETPGVNGYKYSNRRTGGWGPSELPGSEYGRPSLHPVELPT</sequence>
<keyword evidence="4" id="KW-1185">Reference proteome</keyword>
<feature type="transmembrane region" description="Helical" evidence="2">
    <location>
        <begin position="294"/>
        <end position="316"/>
    </location>
</feature>
<protein>
    <recommendedName>
        <fullName evidence="5">Mid2-like cell wall stress sensor</fullName>
    </recommendedName>
</protein>
<keyword evidence="2" id="KW-0812">Transmembrane</keyword>